<comment type="caution">
    <text evidence="2">The sequence shown here is derived from an EMBL/GenBank/DDBJ whole genome shotgun (WGS) entry which is preliminary data.</text>
</comment>
<name>A0A7W9EYD4_9RHOB</name>
<evidence type="ECO:0000259" key="1">
    <source>
        <dbReference type="Pfam" id="PF13403"/>
    </source>
</evidence>
<dbReference type="SUPFAM" id="SSF51294">
    <property type="entry name" value="Hedgehog/intein (Hint) domain"/>
    <property type="match status" value="1"/>
</dbReference>
<reference evidence="2 3" key="1">
    <citation type="submission" date="2020-08" db="EMBL/GenBank/DDBJ databases">
        <title>Genomic Encyclopedia of Type Strains, Phase IV (KMG-IV): sequencing the most valuable type-strain genomes for metagenomic binning, comparative biology and taxonomic classification.</title>
        <authorList>
            <person name="Goeker M."/>
        </authorList>
    </citation>
    <scope>NUCLEOTIDE SEQUENCE [LARGE SCALE GENOMIC DNA]</scope>
    <source>
        <strain evidence="2 3">DSM 101064</strain>
    </source>
</reference>
<sequence>MKTGFRGTFIIPWGQTEIDGEISPAIDMVSPGAGWLWTGDTTRVDGPSDVLLLNNPIGDADLYRRAGQKVRRMFSAELNVPSFQVDDDTTLFSSFFTVTNGYSVWTVTVINMGFGKKPLLMFNGDIPPRDTDLWVVKEEILSSVRNSLTENTGGVICFTPGTAIMTPTGARDVATLMEGDFVQTQDNGPAEVLWIGRRVVSGARMKVQPHLRPIRLRKGALDRDVPDAGLLVSPDHRIVLRGSRARTLFNADEVLVTARDLVNDSTISRAHGLNQVTYIHMMLGQHEIVFANNVPTESFHPASAALGSLQEDEQARLLRRVPEIKGNPMAYGGFARRTLSASDAAILQADAGLRRRV</sequence>
<protein>
    <recommendedName>
        <fullName evidence="1">Hedgehog/Intein (Hint) domain-containing protein</fullName>
    </recommendedName>
</protein>
<evidence type="ECO:0000313" key="3">
    <source>
        <dbReference type="Proteomes" id="UP000535415"/>
    </source>
</evidence>
<dbReference type="Pfam" id="PF13403">
    <property type="entry name" value="Hint_2"/>
    <property type="match status" value="1"/>
</dbReference>
<dbReference type="Proteomes" id="UP000535415">
    <property type="component" value="Unassembled WGS sequence"/>
</dbReference>
<dbReference type="RefSeq" id="WP_183528948.1">
    <property type="nucleotide sequence ID" value="NZ_JACIJM010000005.1"/>
</dbReference>
<dbReference type="AlphaFoldDB" id="A0A7W9EYD4"/>
<proteinExistence type="predicted"/>
<organism evidence="2 3">
    <name type="scientific">Yoonia ponticola</name>
    <dbReference type="NCBI Taxonomy" id="1524255"/>
    <lineage>
        <taxon>Bacteria</taxon>
        <taxon>Pseudomonadati</taxon>
        <taxon>Pseudomonadota</taxon>
        <taxon>Alphaproteobacteria</taxon>
        <taxon>Rhodobacterales</taxon>
        <taxon>Paracoccaceae</taxon>
        <taxon>Yoonia</taxon>
    </lineage>
</organism>
<accession>A0A7W9EYD4</accession>
<dbReference type="InterPro" id="IPR028992">
    <property type="entry name" value="Hedgehog/Intein_dom"/>
</dbReference>
<evidence type="ECO:0000313" key="2">
    <source>
        <dbReference type="EMBL" id="MBB5722574.1"/>
    </source>
</evidence>
<keyword evidence="3" id="KW-1185">Reference proteome</keyword>
<dbReference type="InterPro" id="IPR036844">
    <property type="entry name" value="Hint_dom_sf"/>
</dbReference>
<dbReference type="EMBL" id="JACIJM010000005">
    <property type="protein sequence ID" value="MBB5722574.1"/>
    <property type="molecule type" value="Genomic_DNA"/>
</dbReference>
<gene>
    <name evidence="2" type="ORF">FHS72_002200</name>
</gene>
<feature type="domain" description="Hedgehog/Intein (Hint)" evidence="1">
    <location>
        <begin position="156"/>
        <end position="302"/>
    </location>
</feature>